<name>A0A2M9ZH25_9LEPT</name>
<evidence type="ECO:0000313" key="1">
    <source>
        <dbReference type="EMBL" id="PJZ67738.1"/>
    </source>
</evidence>
<reference evidence="1 2" key="1">
    <citation type="submission" date="2017-07" db="EMBL/GenBank/DDBJ databases">
        <title>Leptospira spp. isolated from tropical soils.</title>
        <authorList>
            <person name="Thibeaux R."/>
            <person name="Iraola G."/>
            <person name="Ferres I."/>
            <person name="Bierque E."/>
            <person name="Girault D."/>
            <person name="Soupe-Gilbert M.-E."/>
            <person name="Picardeau M."/>
            <person name="Goarant C."/>
        </authorList>
    </citation>
    <scope>NUCLEOTIDE SEQUENCE [LARGE SCALE GENOMIC DNA]</scope>
    <source>
        <strain evidence="1 2">FH2-C-A2</strain>
    </source>
</reference>
<proteinExistence type="predicted"/>
<sequence>MKLGYFVSLVWFWSQDSPGTTFPDPLLGNLLSFPILFPSITDSISMRLDIYRFPGMFWTQDRFAGRRVEYSLLALHI</sequence>
<evidence type="ECO:0000313" key="2">
    <source>
        <dbReference type="Proteomes" id="UP000231912"/>
    </source>
</evidence>
<accession>A0A2M9ZH25</accession>
<protein>
    <submittedName>
        <fullName evidence="1">Uncharacterized protein</fullName>
    </submittedName>
</protein>
<dbReference type="EMBL" id="NPDT01000001">
    <property type="protein sequence ID" value="PJZ67738.1"/>
    <property type="molecule type" value="Genomic_DNA"/>
</dbReference>
<dbReference type="AlphaFoldDB" id="A0A2M9ZH25"/>
<gene>
    <name evidence="1" type="ORF">CH371_06995</name>
</gene>
<comment type="caution">
    <text evidence="1">The sequence shown here is derived from an EMBL/GenBank/DDBJ whole genome shotgun (WGS) entry which is preliminary data.</text>
</comment>
<organism evidence="1 2">
    <name type="scientific">Leptospira wolffii</name>
    <dbReference type="NCBI Taxonomy" id="409998"/>
    <lineage>
        <taxon>Bacteria</taxon>
        <taxon>Pseudomonadati</taxon>
        <taxon>Spirochaetota</taxon>
        <taxon>Spirochaetia</taxon>
        <taxon>Leptospirales</taxon>
        <taxon>Leptospiraceae</taxon>
        <taxon>Leptospira</taxon>
    </lineage>
</organism>
<dbReference type="Proteomes" id="UP000231912">
    <property type="component" value="Unassembled WGS sequence"/>
</dbReference>